<feature type="transmembrane region" description="Helical" evidence="7">
    <location>
        <begin position="107"/>
        <end position="126"/>
    </location>
</feature>
<dbReference type="PROSITE" id="PS50109">
    <property type="entry name" value="HIS_KIN"/>
    <property type="match status" value="1"/>
</dbReference>
<dbReference type="InterPro" id="IPR036890">
    <property type="entry name" value="HATPase_C_sf"/>
</dbReference>
<dbReference type="InterPro" id="IPR036097">
    <property type="entry name" value="HisK_dim/P_sf"/>
</dbReference>
<gene>
    <name evidence="9" type="ORF">J9259_00850</name>
</gene>
<evidence type="ECO:0000313" key="9">
    <source>
        <dbReference type="EMBL" id="MBX8631061.1"/>
    </source>
</evidence>
<dbReference type="InterPro" id="IPR029016">
    <property type="entry name" value="GAF-like_dom_sf"/>
</dbReference>
<accession>A0A8J7YN05</accession>
<sequence>MRGIRRRIWNYLQFWYPPVIATAVPTGIVILMAAFGVSLGSSSMDVGVDLASVVYLIIMTSAICTAYLLRYKELELRYDLISAAAFLQFLLISTAISVYFSDAASDIVFPIIGLATIIVLAAGIPLSDRREKWPTNLMFLWMSAPTVMTLAFLYSLHNMSTGVFTFMSNNVVDTLAHVVVISIALILILKLRHHAFKPFRYSFHGLIAFSFLLIFSTMIHFMSTRKLDLAWWVSSLLVWLSLLFVLWGNFMDYTWYAEEEKHTYQLMNQVQNSLRRETPARLSAGIVIAISSGIKDAGCFSYTSMDGDDWELEDEVVPCGIQAGSMPPRLNFSVRELMLDEPDVFISSSDRTAAGRRLKEVSAVPCGGAIFRAPNGRFHFLGIREAGRQWWEGYEIIMLKSIALALGLAAYQRETSVKRAKMIMQLLSITHAVKRIFSASDLAELRSNAIRLITDELGFDNVSLWSVEENDILVPRNFLWRGRKEKELSSNDVLRFGVGIVGTVARTGKPLLANDVTAEPAYVDLIGSDTQSEYAVPVMQDDRVIAVLDVQSNQKNSFDSMDTEVIDTIAMLIAAGFDFYRLRSDLNEGKKLAEMRAGLVSHDLRNMFQAMRVFLQLLRSDLSANKNVPAKDLDYIANIESSIDASLKFLENVLKIFKIESGTLELTSFDLREVLENSASIVKLSFPSRDIRFMFSLDTSPTVLVGNSLIGEVFSNLFSNSAKYCDKAQVVVEVTAQKCSRKGRETVCVRVTDNGRGIPRNRFATVFNRFHTATGGTGLGLSLVKEIMDSIGAEIELVENVPGDSNGGTSFILYFIPFS</sequence>
<dbReference type="InterPro" id="IPR003018">
    <property type="entry name" value="GAF"/>
</dbReference>
<dbReference type="CDD" id="cd00082">
    <property type="entry name" value="HisKA"/>
    <property type="match status" value="1"/>
</dbReference>
<name>A0A8J7YN05_9ARCH</name>
<dbReference type="PANTHER" id="PTHR43711:SF1">
    <property type="entry name" value="HISTIDINE KINASE 1"/>
    <property type="match status" value="1"/>
</dbReference>
<feature type="transmembrane region" description="Helical" evidence="7">
    <location>
        <begin position="174"/>
        <end position="191"/>
    </location>
</feature>
<feature type="transmembrane region" description="Helical" evidence="7">
    <location>
        <begin position="229"/>
        <end position="247"/>
    </location>
</feature>
<dbReference type="EMBL" id="JAGVSJ010000001">
    <property type="protein sequence ID" value="MBX8631061.1"/>
    <property type="molecule type" value="Genomic_DNA"/>
</dbReference>
<organism evidence="9 10">
    <name type="scientific">Candidatus Sysuiplasma superficiale</name>
    <dbReference type="NCBI Taxonomy" id="2823368"/>
    <lineage>
        <taxon>Archaea</taxon>
        <taxon>Methanobacteriati</taxon>
        <taxon>Thermoplasmatota</taxon>
        <taxon>Thermoplasmata</taxon>
        <taxon>Candidatus Sysuiplasmatales</taxon>
        <taxon>Candidatus Sysuiplasmataceae</taxon>
        <taxon>Candidatus Sysuiplasma</taxon>
    </lineage>
</organism>
<dbReference type="SMART" id="SM00387">
    <property type="entry name" value="HATPase_c"/>
    <property type="match status" value="1"/>
</dbReference>
<dbReference type="Pfam" id="PF13185">
    <property type="entry name" value="GAF_2"/>
    <property type="match status" value="1"/>
</dbReference>
<dbReference type="Pfam" id="PF02518">
    <property type="entry name" value="HATPase_c"/>
    <property type="match status" value="1"/>
</dbReference>
<dbReference type="AlphaFoldDB" id="A0A8J7YN05"/>
<dbReference type="PRINTS" id="PR00344">
    <property type="entry name" value="BCTRLSENSOR"/>
</dbReference>
<keyword evidence="5 9" id="KW-0418">Kinase</keyword>
<dbReference type="SUPFAM" id="SSF55874">
    <property type="entry name" value="ATPase domain of HSP90 chaperone/DNA topoisomerase II/histidine kinase"/>
    <property type="match status" value="1"/>
</dbReference>
<dbReference type="InterPro" id="IPR005467">
    <property type="entry name" value="His_kinase_dom"/>
</dbReference>
<dbReference type="InterPro" id="IPR050736">
    <property type="entry name" value="Sensor_HK_Regulatory"/>
</dbReference>
<feature type="transmembrane region" description="Helical" evidence="7">
    <location>
        <begin position="50"/>
        <end position="69"/>
    </location>
</feature>
<keyword evidence="7" id="KW-0472">Membrane</keyword>
<comment type="catalytic activity">
    <reaction evidence="1">
        <text>ATP + protein L-histidine = ADP + protein N-phospho-L-histidine.</text>
        <dbReference type="EC" id="2.7.13.3"/>
    </reaction>
</comment>
<dbReference type="SMART" id="SM00065">
    <property type="entry name" value="GAF"/>
    <property type="match status" value="1"/>
</dbReference>
<protein>
    <recommendedName>
        <fullName evidence="2">histidine kinase</fullName>
        <ecNumber evidence="2">2.7.13.3</ecNumber>
    </recommendedName>
</protein>
<keyword evidence="7" id="KW-1133">Transmembrane helix</keyword>
<evidence type="ECO:0000256" key="3">
    <source>
        <dbReference type="ARBA" id="ARBA00022553"/>
    </source>
</evidence>
<evidence type="ECO:0000259" key="8">
    <source>
        <dbReference type="PROSITE" id="PS50109"/>
    </source>
</evidence>
<dbReference type="SUPFAM" id="SSF55781">
    <property type="entry name" value="GAF domain-like"/>
    <property type="match status" value="1"/>
</dbReference>
<dbReference type="Gene3D" id="3.30.565.10">
    <property type="entry name" value="Histidine kinase-like ATPase, C-terminal domain"/>
    <property type="match status" value="1"/>
</dbReference>
<comment type="caution">
    <text evidence="9">The sequence shown here is derived from an EMBL/GenBank/DDBJ whole genome shotgun (WGS) entry which is preliminary data.</text>
</comment>
<proteinExistence type="predicted"/>
<dbReference type="Gene3D" id="1.10.287.130">
    <property type="match status" value="1"/>
</dbReference>
<feature type="domain" description="Histidine kinase" evidence="8">
    <location>
        <begin position="599"/>
        <end position="819"/>
    </location>
</feature>
<evidence type="ECO:0000256" key="4">
    <source>
        <dbReference type="ARBA" id="ARBA00022679"/>
    </source>
</evidence>
<evidence type="ECO:0000256" key="6">
    <source>
        <dbReference type="ARBA" id="ARBA00023012"/>
    </source>
</evidence>
<dbReference type="InterPro" id="IPR003661">
    <property type="entry name" value="HisK_dim/P_dom"/>
</dbReference>
<feature type="transmembrane region" description="Helical" evidence="7">
    <location>
        <begin position="138"/>
        <end position="154"/>
    </location>
</feature>
<feature type="transmembrane region" description="Helical" evidence="7">
    <location>
        <begin position="81"/>
        <end position="101"/>
    </location>
</feature>
<dbReference type="SUPFAM" id="SSF47384">
    <property type="entry name" value="Homodimeric domain of signal transducing histidine kinase"/>
    <property type="match status" value="1"/>
</dbReference>
<dbReference type="Gene3D" id="3.30.450.40">
    <property type="match status" value="1"/>
</dbReference>
<feature type="transmembrane region" description="Helical" evidence="7">
    <location>
        <begin position="393"/>
        <end position="411"/>
    </location>
</feature>
<evidence type="ECO:0000313" key="10">
    <source>
        <dbReference type="Proteomes" id="UP000716004"/>
    </source>
</evidence>
<dbReference type="EC" id="2.7.13.3" evidence="2"/>
<keyword evidence="3" id="KW-0597">Phosphoprotein</keyword>
<evidence type="ECO:0000256" key="1">
    <source>
        <dbReference type="ARBA" id="ARBA00000085"/>
    </source>
</evidence>
<evidence type="ECO:0000256" key="5">
    <source>
        <dbReference type="ARBA" id="ARBA00022777"/>
    </source>
</evidence>
<dbReference type="InterPro" id="IPR004358">
    <property type="entry name" value="Sig_transdc_His_kin-like_C"/>
</dbReference>
<feature type="transmembrane region" description="Helical" evidence="7">
    <location>
        <begin position="12"/>
        <end position="38"/>
    </location>
</feature>
<keyword evidence="7" id="KW-0812">Transmembrane</keyword>
<dbReference type="PANTHER" id="PTHR43711">
    <property type="entry name" value="TWO-COMPONENT HISTIDINE KINASE"/>
    <property type="match status" value="1"/>
</dbReference>
<keyword evidence="4" id="KW-0808">Transferase</keyword>
<feature type="transmembrane region" description="Helical" evidence="7">
    <location>
        <begin position="203"/>
        <end position="223"/>
    </location>
</feature>
<dbReference type="CDD" id="cd00075">
    <property type="entry name" value="HATPase"/>
    <property type="match status" value="1"/>
</dbReference>
<evidence type="ECO:0000256" key="2">
    <source>
        <dbReference type="ARBA" id="ARBA00012438"/>
    </source>
</evidence>
<dbReference type="Proteomes" id="UP000716004">
    <property type="component" value="Unassembled WGS sequence"/>
</dbReference>
<dbReference type="GO" id="GO:0000155">
    <property type="term" value="F:phosphorelay sensor kinase activity"/>
    <property type="evidence" value="ECO:0007669"/>
    <property type="project" value="InterPro"/>
</dbReference>
<dbReference type="InterPro" id="IPR003594">
    <property type="entry name" value="HATPase_dom"/>
</dbReference>
<keyword evidence="6" id="KW-0902">Two-component regulatory system</keyword>
<evidence type="ECO:0000256" key="7">
    <source>
        <dbReference type="SAM" id="Phobius"/>
    </source>
</evidence>
<reference evidence="9" key="1">
    <citation type="submission" date="2021-04" db="EMBL/GenBank/DDBJ databases">
        <title>Genomic insights into ecological role and evolution of a novel Thermoplasmata order Candidatus Sysuiplasmatales.</title>
        <authorList>
            <person name="Yuan Y."/>
        </authorList>
    </citation>
    <scope>NUCLEOTIDE SEQUENCE</scope>
    <source>
        <strain evidence="9">YP2-bin.285</strain>
    </source>
</reference>